<organism evidence="1 2">
    <name type="scientific">Blastomyces silverae</name>
    <dbReference type="NCBI Taxonomy" id="2060906"/>
    <lineage>
        <taxon>Eukaryota</taxon>
        <taxon>Fungi</taxon>
        <taxon>Dikarya</taxon>
        <taxon>Ascomycota</taxon>
        <taxon>Pezizomycotina</taxon>
        <taxon>Eurotiomycetes</taxon>
        <taxon>Eurotiomycetidae</taxon>
        <taxon>Onygenales</taxon>
        <taxon>Ajellomycetaceae</taxon>
        <taxon>Blastomyces</taxon>
    </lineage>
</organism>
<protein>
    <submittedName>
        <fullName evidence="1">Uncharacterized protein</fullName>
    </submittedName>
</protein>
<evidence type="ECO:0000313" key="2">
    <source>
        <dbReference type="Proteomes" id="UP000053573"/>
    </source>
</evidence>
<reference evidence="2" key="1">
    <citation type="journal article" date="2015" name="PLoS Genet.">
        <title>The dynamic genome and transcriptome of the human fungal pathogen Blastomyces and close relative Emmonsia.</title>
        <authorList>
            <person name="Munoz J.F."/>
            <person name="Gauthier G.M."/>
            <person name="Desjardins C.A."/>
            <person name="Gallo J.E."/>
            <person name="Holder J."/>
            <person name="Sullivan T.D."/>
            <person name="Marty A.J."/>
            <person name="Carmen J.C."/>
            <person name="Chen Z."/>
            <person name="Ding L."/>
            <person name="Gujja S."/>
            <person name="Magrini V."/>
            <person name="Misas E."/>
            <person name="Mitreva M."/>
            <person name="Priest M."/>
            <person name="Saif S."/>
            <person name="Whiston E.A."/>
            <person name="Young S."/>
            <person name="Zeng Q."/>
            <person name="Goldman W.E."/>
            <person name="Mardis E.R."/>
            <person name="Taylor J.W."/>
            <person name="McEwen J.G."/>
            <person name="Clay O.K."/>
            <person name="Klein B.S."/>
            <person name="Cuomo C.A."/>
        </authorList>
    </citation>
    <scope>NUCLEOTIDE SEQUENCE [LARGE SCALE GENOMIC DNA]</scope>
    <source>
        <strain evidence="2">UAMH 139</strain>
    </source>
</reference>
<sequence>MQIWRANPFSHQPPVVVHPGLHPKVLYGSKLQFLQMYSYRALMGPLQHQPML</sequence>
<comment type="caution">
    <text evidence="1">The sequence shown here is derived from an EMBL/GenBank/DDBJ whole genome shotgun (WGS) entry which is preliminary data.</text>
</comment>
<gene>
    <name evidence="1" type="ORF">EMPG_09330</name>
</gene>
<dbReference type="EMBL" id="LDEV01003574">
    <property type="protein sequence ID" value="KLJ05621.1"/>
    <property type="molecule type" value="Genomic_DNA"/>
</dbReference>
<proteinExistence type="predicted"/>
<accession>A0A0H1B8N2</accession>
<dbReference type="AlphaFoldDB" id="A0A0H1B8N2"/>
<dbReference type="Proteomes" id="UP000053573">
    <property type="component" value="Unassembled WGS sequence"/>
</dbReference>
<name>A0A0H1B8N2_9EURO</name>
<evidence type="ECO:0000313" key="1">
    <source>
        <dbReference type="EMBL" id="KLJ05621.1"/>
    </source>
</evidence>
<keyword evidence="2" id="KW-1185">Reference proteome</keyword>